<evidence type="ECO:0000256" key="3">
    <source>
        <dbReference type="ARBA" id="ARBA00023163"/>
    </source>
</evidence>
<dbReference type="GO" id="GO:0006355">
    <property type="term" value="P:regulation of DNA-templated transcription"/>
    <property type="evidence" value="ECO:0007669"/>
    <property type="project" value="InterPro"/>
</dbReference>
<evidence type="ECO:0000259" key="5">
    <source>
        <dbReference type="PROSITE" id="PS50043"/>
    </source>
</evidence>
<feature type="modified residue" description="4-aspartylphosphate" evidence="4">
    <location>
        <position position="53"/>
    </location>
</feature>
<evidence type="ECO:0000256" key="4">
    <source>
        <dbReference type="PROSITE-ProRule" id="PRU00169"/>
    </source>
</evidence>
<dbReference type="GO" id="GO:0003677">
    <property type="term" value="F:DNA binding"/>
    <property type="evidence" value="ECO:0007669"/>
    <property type="project" value="UniProtKB-KW"/>
</dbReference>
<dbReference type="RefSeq" id="WP_100126809.1">
    <property type="nucleotide sequence ID" value="NZ_NEET01000020.1"/>
</dbReference>
<evidence type="ECO:0000256" key="2">
    <source>
        <dbReference type="ARBA" id="ARBA00023125"/>
    </source>
</evidence>
<dbReference type="SUPFAM" id="SSF52172">
    <property type="entry name" value="CheY-like"/>
    <property type="match status" value="1"/>
</dbReference>
<dbReference type="PROSITE" id="PS00622">
    <property type="entry name" value="HTH_LUXR_1"/>
    <property type="match status" value="1"/>
</dbReference>
<keyword evidence="2 7" id="KW-0238">DNA-binding</keyword>
<gene>
    <name evidence="7" type="ORF">B9Q37_04590</name>
</gene>
<dbReference type="Pfam" id="PF00072">
    <property type="entry name" value="Response_reg"/>
    <property type="match status" value="1"/>
</dbReference>
<feature type="domain" description="HTH luxR-type" evidence="5">
    <location>
        <begin position="134"/>
        <end position="199"/>
    </location>
</feature>
<dbReference type="AlphaFoldDB" id="A0A2J0PQ75"/>
<dbReference type="Gene3D" id="3.40.50.2300">
    <property type="match status" value="1"/>
</dbReference>
<dbReference type="InterPro" id="IPR011006">
    <property type="entry name" value="CheY-like_superfamily"/>
</dbReference>
<dbReference type="SMART" id="SM00421">
    <property type="entry name" value="HTH_LUXR"/>
    <property type="match status" value="1"/>
</dbReference>
<dbReference type="SMART" id="SM00448">
    <property type="entry name" value="REC"/>
    <property type="match status" value="1"/>
</dbReference>
<dbReference type="PROSITE" id="PS50043">
    <property type="entry name" value="HTH_LUXR_2"/>
    <property type="match status" value="1"/>
</dbReference>
<keyword evidence="4" id="KW-0597">Phosphoprotein</keyword>
<evidence type="ECO:0000313" key="7">
    <source>
        <dbReference type="EMBL" id="PJD76649.1"/>
    </source>
</evidence>
<evidence type="ECO:0000313" key="8">
    <source>
        <dbReference type="Proteomes" id="UP000230495"/>
    </source>
</evidence>
<dbReference type="OrthoDB" id="9802186at2"/>
<feature type="domain" description="Response regulatory" evidence="6">
    <location>
        <begin position="4"/>
        <end position="118"/>
    </location>
</feature>
<dbReference type="InterPro" id="IPR001789">
    <property type="entry name" value="Sig_transdc_resp-reg_receiver"/>
</dbReference>
<dbReference type="Proteomes" id="UP000230495">
    <property type="component" value="Unassembled WGS sequence"/>
</dbReference>
<dbReference type="EMBL" id="NEEU01000002">
    <property type="protein sequence ID" value="PJD76649.1"/>
    <property type="molecule type" value="Genomic_DNA"/>
</dbReference>
<dbReference type="GO" id="GO:0000160">
    <property type="term" value="P:phosphorelay signal transduction system"/>
    <property type="evidence" value="ECO:0007669"/>
    <property type="project" value="InterPro"/>
</dbReference>
<dbReference type="Gene3D" id="1.10.10.10">
    <property type="entry name" value="Winged helix-like DNA-binding domain superfamily/Winged helix DNA-binding domain"/>
    <property type="match status" value="1"/>
</dbReference>
<evidence type="ECO:0000256" key="1">
    <source>
        <dbReference type="ARBA" id="ARBA00023015"/>
    </source>
</evidence>
<keyword evidence="3" id="KW-0804">Transcription</keyword>
<accession>A0A2J0PQ75</accession>
<name>A0A2J0PQ75_9ENTR</name>
<dbReference type="InterPro" id="IPR036388">
    <property type="entry name" value="WH-like_DNA-bd_sf"/>
</dbReference>
<dbReference type="PRINTS" id="PR00038">
    <property type="entry name" value="HTHLUXR"/>
</dbReference>
<reference evidence="7 8" key="1">
    <citation type="journal article" date="2017" name="J. Antimicrob. Chemother.">
        <title>Characterization of the population structure, drug resistance mechanisms and plasmids of the community-associated Enterobacter cloacae complex in China.</title>
        <authorList>
            <person name="Zhou K."/>
            <person name="Yu W."/>
            <person name="Cao X."/>
            <person name="Shen P."/>
            <person name="Lu H."/>
            <person name="Luo Q."/>
            <person name="Rossen J.W.A."/>
            <person name="Xiao Y."/>
        </authorList>
    </citation>
    <scope>NUCLEOTIDE SEQUENCE [LARGE SCALE GENOMIC DNA]</scope>
    <source>
        <strain evidence="7">ECC1097</strain>
    </source>
</reference>
<dbReference type="InterPro" id="IPR000792">
    <property type="entry name" value="Tscrpt_reg_LuxR_C"/>
</dbReference>
<protein>
    <submittedName>
        <fullName evidence="7">DNA-binding response regulator</fullName>
    </submittedName>
</protein>
<dbReference type="PANTHER" id="PTHR44688">
    <property type="entry name" value="DNA-BINDING TRANSCRIPTIONAL ACTIVATOR DEVR_DOSR"/>
    <property type="match status" value="1"/>
</dbReference>
<dbReference type="CDD" id="cd06170">
    <property type="entry name" value="LuxR_C_like"/>
    <property type="match status" value="1"/>
</dbReference>
<evidence type="ECO:0000259" key="6">
    <source>
        <dbReference type="PROSITE" id="PS50110"/>
    </source>
</evidence>
<dbReference type="PANTHER" id="PTHR44688:SF16">
    <property type="entry name" value="DNA-BINDING TRANSCRIPTIONAL ACTIVATOR DEVR_DOSR"/>
    <property type="match status" value="1"/>
</dbReference>
<keyword evidence="1" id="KW-0805">Transcription regulation</keyword>
<dbReference type="PROSITE" id="PS50110">
    <property type="entry name" value="RESPONSE_REGULATORY"/>
    <property type="match status" value="1"/>
</dbReference>
<proteinExistence type="predicted"/>
<dbReference type="Pfam" id="PF00196">
    <property type="entry name" value="GerE"/>
    <property type="match status" value="1"/>
</dbReference>
<comment type="caution">
    <text evidence="7">The sequence shown here is derived from an EMBL/GenBank/DDBJ whole genome shotgun (WGS) entry which is preliminary data.</text>
</comment>
<organism evidence="7">
    <name type="scientific">Enterobacter kobei</name>
    <dbReference type="NCBI Taxonomy" id="208224"/>
    <lineage>
        <taxon>Bacteria</taxon>
        <taxon>Pseudomonadati</taxon>
        <taxon>Pseudomonadota</taxon>
        <taxon>Gammaproteobacteria</taxon>
        <taxon>Enterobacterales</taxon>
        <taxon>Enterobacteriaceae</taxon>
        <taxon>Enterobacter</taxon>
        <taxon>Enterobacter cloacae complex</taxon>
    </lineage>
</organism>
<sequence length="215" mass="23741">MEHIVYVVDDDDAVRQSVLGLLESADLDAMGFSSAEAFLQHRFEDLPSCVILDMQMPAISGFDVADALKDSGRDIPIIFLTGHGTIPMSVRAIKGGAYEFLTKPVESTALIDAIQSALQLAENNAVRNKEHYALKQRHMSLTPREHEVLTLAISGMLNKQIAAELGVSEITVKVHRRRVMEKMQVRSVAELVRAVERLTHSQPADKLLPCLSGKR</sequence>